<sequence length="238" mass="25251">MMANPEYGEITRNGLWSNNPALVQLLGLCPLLAVTGSVVNAIGLGLATTGVLICSNLAVSLVRRQMPEAVRLPASVMIIATFVTCAELLMKAFTYELYLVLGIFIPLIVTNCTILGRADAFASKNPVLPSLVDGFMMGVGFTAVLIVIGAIREVLGQGTLFADMDLLFWPSAKEWVIPVLGADYPGFLAAVLPPGAFLVAGLLIAAKNAIDAGIERRRSQQVRIVPGAKRVRTTGKIT</sequence>
<keyword evidence="11" id="KW-1185">Reference proteome</keyword>
<protein>
    <recommendedName>
        <fullName evidence="9">Ion-translocating oxidoreductase complex subunit E</fullName>
        <ecNumber evidence="9">7.-.-.-</ecNumber>
    </recommendedName>
    <alternativeName>
        <fullName evidence="9">Rnf electron transport complex subunit E</fullName>
    </alternativeName>
</protein>
<dbReference type="GO" id="GO:0022900">
    <property type="term" value="P:electron transport chain"/>
    <property type="evidence" value="ECO:0007669"/>
    <property type="project" value="UniProtKB-UniRule"/>
</dbReference>
<feature type="transmembrane region" description="Helical" evidence="9">
    <location>
        <begin position="70"/>
        <end position="89"/>
    </location>
</feature>
<evidence type="ECO:0000256" key="1">
    <source>
        <dbReference type="ARBA" id="ARBA00004127"/>
    </source>
</evidence>
<comment type="similarity">
    <text evidence="9">Belongs to the NqrDE/RnfAE family.</text>
</comment>
<dbReference type="AlphaFoldDB" id="A0A7W4ZC02"/>
<dbReference type="EC" id="7.-.-.-" evidence="9"/>
<dbReference type="EMBL" id="JACHWZ010000020">
    <property type="protein sequence ID" value="MBB3062830.1"/>
    <property type="molecule type" value="Genomic_DNA"/>
</dbReference>
<dbReference type="InterPro" id="IPR003667">
    <property type="entry name" value="NqrDE/RnfAE"/>
</dbReference>
<feature type="transmembrane region" description="Helical" evidence="9">
    <location>
        <begin position="187"/>
        <end position="210"/>
    </location>
</feature>
<comment type="function">
    <text evidence="9">Part of a membrane-bound complex that couples electron transfer with translocation of ions across the membrane.</text>
</comment>
<dbReference type="Proteomes" id="UP000535937">
    <property type="component" value="Unassembled WGS sequence"/>
</dbReference>
<evidence type="ECO:0000256" key="6">
    <source>
        <dbReference type="ARBA" id="ARBA00022982"/>
    </source>
</evidence>
<feature type="transmembrane region" description="Helical" evidence="9">
    <location>
        <begin position="127"/>
        <end position="151"/>
    </location>
</feature>
<comment type="subunit">
    <text evidence="9">The complex is composed of six subunits: RnfA, RnfB, RnfC, RnfD, RnfE and RnfG.</text>
</comment>
<proteinExistence type="inferred from homology"/>
<evidence type="ECO:0000313" key="10">
    <source>
        <dbReference type="EMBL" id="MBB3062830.1"/>
    </source>
</evidence>
<accession>A0A7W4ZC02</accession>
<evidence type="ECO:0000313" key="11">
    <source>
        <dbReference type="Proteomes" id="UP000535937"/>
    </source>
</evidence>
<evidence type="ECO:0000256" key="8">
    <source>
        <dbReference type="ARBA" id="ARBA00023136"/>
    </source>
</evidence>
<reference evidence="10 11" key="1">
    <citation type="submission" date="2020-08" db="EMBL/GenBank/DDBJ databases">
        <title>Genomic Encyclopedia of Type Strains, Phase III (KMG-III): the genomes of soil and plant-associated and newly described type strains.</title>
        <authorList>
            <person name="Whitman W."/>
        </authorList>
    </citation>
    <scope>NUCLEOTIDE SEQUENCE [LARGE SCALE GENOMIC DNA]</scope>
    <source>
        <strain evidence="10 11">CECT 8799</strain>
    </source>
</reference>
<comment type="caution">
    <text evidence="10">The sequence shown here is derived from an EMBL/GenBank/DDBJ whole genome shotgun (WGS) entry which is preliminary data.</text>
</comment>
<dbReference type="PANTHER" id="PTHR30586">
    <property type="entry name" value="ELECTRON TRANSPORT COMPLEX PROTEIN RNFE"/>
    <property type="match status" value="1"/>
</dbReference>
<evidence type="ECO:0000256" key="4">
    <source>
        <dbReference type="ARBA" id="ARBA00022692"/>
    </source>
</evidence>
<evidence type="ECO:0000256" key="9">
    <source>
        <dbReference type="HAMAP-Rule" id="MF_00478"/>
    </source>
</evidence>
<keyword evidence="9" id="KW-1003">Cell membrane</keyword>
<dbReference type="HAMAP" id="MF_00478">
    <property type="entry name" value="RsxE_RnfE"/>
    <property type="match status" value="1"/>
</dbReference>
<dbReference type="PIRSF" id="PIRSF006102">
    <property type="entry name" value="NQR_DE"/>
    <property type="match status" value="1"/>
</dbReference>
<comment type="subcellular location">
    <subcellularLocation>
        <location evidence="9">Cell inner membrane</location>
        <topology evidence="9">Multi-pass membrane protein</topology>
    </subcellularLocation>
    <subcellularLocation>
        <location evidence="1">Endomembrane system</location>
        <topology evidence="1">Multi-pass membrane protein</topology>
    </subcellularLocation>
</comment>
<evidence type="ECO:0000256" key="7">
    <source>
        <dbReference type="ARBA" id="ARBA00022989"/>
    </source>
</evidence>
<dbReference type="Pfam" id="PF02508">
    <property type="entry name" value="Rnf-Nqr"/>
    <property type="match status" value="1"/>
</dbReference>
<evidence type="ECO:0000256" key="3">
    <source>
        <dbReference type="ARBA" id="ARBA00022519"/>
    </source>
</evidence>
<gene>
    <name evidence="9" type="primary">rnfE</name>
    <name evidence="10" type="ORF">FHS09_003679</name>
</gene>
<feature type="transmembrane region" description="Helical" evidence="9">
    <location>
        <begin position="95"/>
        <end position="115"/>
    </location>
</feature>
<keyword evidence="6 9" id="KW-0249">Electron transport</keyword>
<dbReference type="NCBIfam" id="TIGR01948">
    <property type="entry name" value="rnfE"/>
    <property type="match status" value="1"/>
</dbReference>
<keyword evidence="2 9" id="KW-0813">Transport</keyword>
<evidence type="ECO:0000256" key="5">
    <source>
        <dbReference type="ARBA" id="ARBA00022967"/>
    </source>
</evidence>
<keyword evidence="4 9" id="KW-0812">Transmembrane</keyword>
<dbReference type="PANTHER" id="PTHR30586:SF0">
    <property type="entry name" value="ION-TRANSLOCATING OXIDOREDUCTASE COMPLEX SUBUNIT E"/>
    <property type="match status" value="1"/>
</dbReference>
<dbReference type="NCBIfam" id="NF009070">
    <property type="entry name" value="PRK12405.1"/>
    <property type="match status" value="1"/>
</dbReference>
<dbReference type="GO" id="GO:0012505">
    <property type="term" value="C:endomembrane system"/>
    <property type="evidence" value="ECO:0007669"/>
    <property type="project" value="UniProtKB-SubCell"/>
</dbReference>
<keyword evidence="5 9" id="KW-1278">Translocase</keyword>
<keyword evidence="3 9" id="KW-0997">Cell inner membrane</keyword>
<keyword evidence="7 9" id="KW-1133">Transmembrane helix</keyword>
<organism evidence="10 11">
    <name type="scientific">Microbulbifer rhizosphaerae</name>
    <dbReference type="NCBI Taxonomy" id="1562603"/>
    <lineage>
        <taxon>Bacteria</taxon>
        <taxon>Pseudomonadati</taxon>
        <taxon>Pseudomonadota</taxon>
        <taxon>Gammaproteobacteria</taxon>
        <taxon>Cellvibrionales</taxon>
        <taxon>Microbulbiferaceae</taxon>
        <taxon>Microbulbifer</taxon>
    </lineage>
</organism>
<keyword evidence="8 9" id="KW-0472">Membrane</keyword>
<dbReference type="GO" id="GO:0005886">
    <property type="term" value="C:plasma membrane"/>
    <property type="evidence" value="ECO:0007669"/>
    <property type="project" value="UniProtKB-SubCell"/>
</dbReference>
<dbReference type="InterPro" id="IPR010968">
    <property type="entry name" value="RnfE"/>
</dbReference>
<evidence type="ECO:0000256" key="2">
    <source>
        <dbReference type="ARBA" id="ARBA00022448"/>
    </source>
</evidence>
<feature type="transmembrane region" description="Helical" evidence="9">
    <location>
        <begin position="25"/>
        <end position="58"/>
    </location>
</feature>
<name>A0A7W4ZC02_9GAMM</name>